<accession>A0A7Z7B3Y3</accession>
<evidence type="ECO:0000313" key="2">
    <source>
        <dbReference type="Proteomes" id="UP000198900"/>
    </source>
</evidence>
<protein>
    <submittedName>
        <fullName evidence="1">Uncharacterized conserved protein</fullName>
    </submittedName>
</protein>
<proteinExistence type="predicted"/>
<dbReference type="Pfam" id="PF13557">
    <property type="entry name" value="Phenol_MetA_deg"/>
    <property type="match status" value="1"/>
</dbReference>
<comment type="caution">
    <text evidence="1">The sequence shown here is derived from an EMBL/GenBank/DDBJ whole genome shotgun (WGS) entry which is preliminary data.</text>
</comment>
<dbReference type="Proteomes" id="UP000198900">
    <property type="component" value="Unassembled WGS sequence"/>
</dbReference>
<dbReference type="EMBL" id="FNDI01000003">
    <property type="protein sequence ID" value="SDH25496.1"/>
    <property type="molecule type" value="Genomic_DNA"/>
</dbReference>
<dbReference type="AlphaFoldDB" id="A0A7Z7B3Y3"/>
<name>A0A7Z7B3Y3_9BURK</name>
<dbReference type="RefSeq" id="WP_091776396.1">
    <property type="nucleotide sequence ID" value="NZ_FNDI01000003.1"/>
</dbReference>
<keyword evidence="2" id="KW-1185">Reference proteome</keyword>
<sequence>MKQTKLRGLRECKQHSACERVGPQIRTQWFAGAVSRLLGVGLLAGGLCSTTPAVATEGGGTSYPVGVNTVLSGMMPPPGLYGYVYLSNYDAAHTLDNNGNDKAGLSNFDLHVQAASLRVDYVYSGIKILGADVESRFALPYIKGSVEFNVATPKGSVYKAGRESGFGDLTLSPFLLGWHGTYLNQIAGFDIFVPTGDYNKTNLFNPGRNYWAFGPWYAFTLYLGGKWEINGKAIYIFNGRNHDTDYTSGQEANLDYDVAYNVTPAWQVGVSGYAYKQTTDDKQGGNTVPVDGNKGQVVAVGPFFKFQPGKTWGVVVKWQHETLVRNRARGDRIWLQAAVKF</sequence>
<organism evidence="1 2">
    <name type="scientific">Paraburkholderia steynii</name>
    <dbReference type="NCBI Taxonomy" id="1245441"/>
    <lineage>
        <taxon>Bacteria</taxon>
        <taxon>Pseudomonadati</taxon>
        <taxon>Pseudomonadota</taxon>
        <taxon>Betaproteobacteria</taxon>
        <taxon>Burkholderiales</taxon>
        <taxon>Burkholderiaceae</taxon>
        <taxon>Paraburkholderia</taxon>
    </lineage>
</organism>
<gene>
    <name evidence="1" type="ORF">SAMN04487926_10392</name>
</gene>
<reference evidence="1" key="1">
    <citation type="submission" date="2016-10" db="EMBL/GenBank/DDBJ databases">
        <authorList>
            <person name="Varghese N."/>
            <person name="Submissions S."/>
        </authorList>
    </citation>
    <scope>NUCLEOTIDE SEQUENCE [LARGE SCALE GENOMIC DNA]</scope>
    <source>
        <strain evidence="1">YR281</strain>
    </source>
</reference>
<evidence type="ECO:0000313" key="1">
    <source>
        <dbReference type="EMBL" id="SDH25496.1"/>
    </source>
</evidence>
<dbReference type="InterPro" id="IPR025737">
    <property type="entry name" value="FApF"/>
</dbReference>